<dbReference type="Proteomes" id="UP000649617">
    <property type="component" value="Unassembled WGS sequence"/>
</dbReference>
<feature type="non-terminal residue" evidence="2">
    <location>
        <position position="676"/>
    </location>
</feature>
<feature type="transmembrane region" description="Helical" evidence="1">
    <location>
        <begin position="27"/>
        <end position="47"/>
    </location>
</feature>
<organism evidence="2 3">
    <name type="scientific">Symbiodinium pilosum</name>
    <name type="common">Dinoflagellate</name>
    <dbReference type="NCBI Taxonomy" id="2952"/>
    <lineage>
        <taxon>Eukaryota</taxon>
        <taxon>Sar</taxon>
        <taxon>Alveolata</taxon>
        <taxon>Dinophyceae</taxon>
        <taxon>Suessiales</taxon>
        <taxon>Symbiodiniaceae</taxon>
        <taxon>Symbiodinium</taxon>
    </lineage>
</organism>
<evidence type="ECO:0000256" key="1">
    <source>
        <dbReference type="SAM" id="Phobius"/>
    </source>
</evidence>
<keyword evidence="1" id="KW-0472">Membrane</keyword>
<gene>
    <name evidence="2" type="primary">Ide</name>
    <name evidence="2" type="ORF">SPIL2461_LOCUS12529</name>
</gene>
<evidence type="ECO:0000313" key="2">
    <source>
        <dbReference type="EMBL" id="CAE7487656.1"/>
    </source>
</evidence>
<evidence type="ECO:0000313" key="3">
    <source>
        <dbReference type="Proteomes" id="UP000649617"/>
    </source>
</evidence>
<name>A0A812SRC4_SYMPI</name>
<dbReference type="EMBL" id="CAJNIZ010025880">
    <property type="protein sequence ID" value="CAE7487656.1"/>
    <property type="molecule type" value="Genomic_DNA"/>
</dbReference>
<dbReference type="OrthoDB" id="418944at2759"/>
<comment type="caution">
    <text evidence="2">The sequence shown here is derived from an EMBL/GenBank/DDBJ whole genome shotgun (WGS) entry which is preliminary data.</text>
</comment>
<protein>
    <submittedName>
        <fullName evidence="2">Ide protein</fullName>
    </submittedName>
</protein>
<proteinExistence type="predicted"/>
<accession>A0A812SRC4</accession>
<dbReference type="AlphaFoldDB" id="A0A812SRC4"/>
<reference evidence="2" key="1">
    <citation type="submission" date="2021-02" db="EMBL/GenBank/DDBJ databases">
        <authorList>
            <person name="Dougan E. K."/>
            <person name="Rhodes N."/>
            <person name="Thang M."/>
            <person name="Chan C."/>
        </authorList>
    </citation>
    <scope>NUCLEOTIDE SEQUENCE</scope>
</reference>
<sequence>AMCFEPDVATGSKSGEHWRFVGEGQGCLVAIGIALFLALFLILRPFFRHEDVSIPSMDFAHDCTLTVDTRKKAFCCTQVYIGCEVHHDHTTTPAVHSITEYHYVTRIHRVPQKVYVKTPYPVPKVVYHTVVKPRKQPYDCDEGFDDWKKNWPLRHQRFCCYLRRRACQVKVVNHDKYVTVTHMKLVPEYIHVKPSEDESFTVPKYVPYPVPSKPIKVMVRGPPRYRYHTVKKYKYIDVPTPGKPHVIEKRVPIPVPAPPKIINEKTIVTVHHRHFDCAAGYSNWYFGWSKPKKVWCCDHENKGCPGTWKGHMHLVTHVTTHVGHAHGHIYDCNAGFSNWMQGWSDSKKAWCCRKEHRGCVPHHCDGEVSDWTHAKRDWCCSHFQKGCPKTTYSPLKCDAPCTHKGHTATCADRLTWAEEHLFKGRGNACALAYSQVQVDCDVCRACSIEDAGCTVHVDTSPAFDCNAALNNFFRAWSPAKKQWCCTQQGKGCEGTTPPHVDPGFGMVWKRVQVNGYWTWIAVHGSGGPPASLPYDCHAGLGNFQYGWSQGKKGWCCSHMHLGCGGGGGDGGTYVTHHTVTYVTHAGAGGAGGAGGGAVGAGAAGGGGAAGAGHPPGVAAAGMMWHWSQAGGSSHWVQQQMAGAPAFDCNAGYASWKLGWSGPKKHWCCLHIGKGCL</sequence>
<keyword evidence="1" id="KW-0812">Transmembrane</keyword>
<keyword evidence="1" id="KW-1133">Transmembrane helix</keyword>
<keyword evidence="3" id="KW-1185">Reference proteome</keyword>